<proteinExistence type="predicted"/>
<gene>
    <name evidence="1" type="ORF">HAX54_030738</name>
</gene>
<comment type="caution">
    <text evidence="1">The sequence shown here is derived from an EMBL/GenBank/DDBJ whole genome shotgun (WGS) entry which is preliminary data.</text>
</comment>
<accession>A0ABS8VAG0</accession>
<keyword evidence="2" id="KW-1185">Reference proteome</keyword>
<organism evidence="1 2">
    <name type="scientific">Datura stramonium</name>
    <name type="common">Jimsonweed</name>
    <name type="synonym">Common thornapple</name>
    <dbReference type="NCBI Taxonomy" id="4076"/>
    <lineage>
        <taxon>Eukaryota</taxon>
        <taxon>Viridiplantae</taxon>
        <taxon>Streptophyta</taxon>
        <taxon>Embryophyta</taxon>
        <taxon>Tracheophyta</taxon>
        <taxon>Spermatophyta</taxon>
        <taxon>Magnoliopsida</taxon>
        <taxon>eudicotyledons</taxon>
        <taxon>Gunneridae</taxon>
        <taxon>Pentapetalae</taxon>
        <taxon>asterids</taxon>
        <taxon>lamiids</taxon>
        <taxon>Solanales</taxon>
        <taxon>Solanaceae</taxon>
        <taxon>Solanoideae</taxon>
        <taxon>Datureae</taxon>
        <taxon>Datura</taxon>
    </lineage>
</organism>
<sequence>MQLTVEKQKEEESEKMVVRSRGSCLRFLFGEEREGKQKGEEEGSTARGSFSLETKNVGDVWWSGWISRPFIDVLLP</sequence>
<evidence type="ECO:0000313" key="2">
    <source>
        <dbReference type="Proteomes" id="UP000823775"/>
    </source>
</evidence>
<dbReference type="Proteomes" id="UP000823775">
    <property type="component" value="Unassembled WGS sequence"/>
</dbReference>
<dbReference type="EMBL" id="JACEIK010003863">
    <property type="protein sequence ID" value="MCD9643336.1"/>
    <property type="molecule type" value="Genomic_DNA"/>
</dbReference>
<evidence type="ECO:0000313" key="1">
    <source>
        <dbReference type="EMBL" id="MCD9643336.1"/>
    </source>
</evidence>
<name>A0ABS8VAG0_DATST</name>
<protein>
    <submittedName>
        <fullName evidence="1">Uncharacterized protein</fullName>
    </submittedName>
</protein>
<reference evidence="1 2" key="1">
    <citation type="journal article" date="2021" name="BMC Genomics">
        <title>Datura genome reveals duplications of psychoactive alkaloid biosynthetic genes and high mutation rate following tissue culture.</title>
        <authorList>
            <person name="Rajewski A."/>
            <person name="Carter-House D."/>
            <person name="Stajich J."/>
            <person name="Litt A."/>
        </authorList>
    </citation>
    <scope>NUCLEOTIDE SEQUENCE [LARGE SCALE GENOMIC DNA]</scope>
    <source>
        <strain evidence="1">AR-01</strain>
    </source>
</reference>